<accession>A0A1G4W7U5</accession>
<evidence type="ECO:0000256" key="1">
    <source>
        <dbReference type="SAM" id="SignalP"/>
    </source>
</evidence>
<gene>
    <name evidence="2" type="ORF">SAMN02927925_02634</name>
</gene>
<proteinExistence type="predicted"/>
<feature type="chain" id="PRO_5010317800" evidence="1">
    <location>
        <begin position="21"/>
        <end position="217"/>
    </location>
</feature>
<keyword evidence="1" id="KW-0732">Signal</keyword>
<feature type="signal peptide" evidence="1">
    <location>
        <begin position="1"/>
        <end position="20"/>
    </location>
</feature>
<dbReference type="EMBL" id="FMTY01000009">
    <property type="protein sequence ID" value="SCX18178.1"/>
    <property type="molecule type" value="Genomic_DNA"/>
</dbReference>
<name>A0A1G4W7U5_9FLAO</name>
<dbReference type="RefSeq" id="WP_023576883.1">
    <property type="nucleotide sequence ID" value="NZ_CBCSBQ010000018.1"/>
</dbReference>
<dbReference type="Proteomes" id="UP000182124">
    <property type="component" value="Unassembled WGS sequence"/>
</dbReference>
<evidence type="ECO:0000313" key="3">
    <source>
        <dbReference type="Proteomes" id="UP000182124"/>
    </source>
</evidence>
<sequence length="217" mass="26145">MRIKTLLLYFIFLCALNINSQSKVDSTLHFAQKKYFKKGERALKNSNKLKALEAFHAVCYLKDHSVINDKIEQNARKRIDSLLPFFQKKELKKWQGRWKLKQLTYLPYNYEYIEFANDKVFFYEKNSTEPARVEKVKFAPYNDSEMVSYSQLIFENTEILQFTFKREQKEKRLIVEMIREANGDLHFLLDERSIIKDPKKRKEALAKEIRTYYILEK</sequence>
<reference evidence="2 3" key="1">
    <citation type="submission" date="2016-10" db="EMBL/GenBank/DDBJ databases">
        <authorList>
            <person name="de Groot N.N."/>
        </authorList>
    </citation>
    <scope>NUCLEOTIDE SEQUENCE [LARGE SCALE GENOMIC DNA]</scope>
    <source>
        <strain evidence="2 3">CGMCC 1.3801</strain>
    </source>
</reference>
<protein>
    <submittedName>
        <fullName evidence="2">Uncharacterized protein</fullName>
    </submittedName>
</protein>
<organism evidence="2 3">
    <name type="scientific">Flavobacterium saliperosum</name>
    <dbReference type="NCBI Taxonomy" id="329186"/>
    <lineage>
        <taxon>Bacteria</taxon>
        <taxon>Pseudomonadati</taxon>
        <taxon>Bacteroidota</taxon>
        <taxon>Flavobacteriia</taxon>
        <taxon>Flavobacteriales</taxon>
        <taxon>Flavobacteriaceae</taxon>
        <taxon>Flavobacterium</taxon>
    </lineage>
</organism>
<dbReference type="AlphaFoldDB" id="A0A1G4W7U5"/>
<dbReference type="eggNOG" id="ENOG5032HIS">
    <property type="taxonomic scope" value="Bacteria"/>
</dbReference>
<evidence type="ECO:0000313" key="2">
    <source>
        <dbReference type="EMBL" id="SCX18178.1"/>
    </source>
</evidence>